<evidence type="ECO:0008006" key="4">
    <source>
        <dbReference type="Google" id="ProtNLM"/>
    </source>
</evidence>
<dbReference type="EMBL" id="JABVEC010000017">
    <property type="protein sequence ID" value="MBC6468132.1"/>
    <property type="molecule type" value="Genomic_DNA"/>
</dbReference>
<sequence length="64" mass="7194">MRARGSGHGSATGRRATFHEPFTTDRLTTDRLTTDFPDSPNFPSTVLRPGQTYRTTTVYQFSAR</sequence>
<protein>
    <recommendedName>
        <fullName evidence="4">Galactose-1-epimerase</fullName>
    </recommendedName>
</protein>
<dbReference type="SUPFAM" id="SSF74650">
    <property type="entry name" value="Galactose mutarotase-like"/>
    <property type="match status" value="1"/>
</dbReference>
<evidence type="ECO:0000256" key="1">
    <source>
        <dbReference type="SAM" id="MobiDB-lite"/>
    </source>
</evidence>
<name>A0ABR7LUF9_9ACTN</name>
<dbReference type="InterPro" id="IPR011013">
    <property type="entry name" value="Gal_mutarotase_sf_dom"/>
</dbReference>
<accession>A0ABR7LUF9</accession>
<proteinExistence type="predicted"/>
<feature type="region of interest" description="Disordered" evidence="1">
    <location>
        <begin position="1"/>
        <end position="49"/>
    </location>
</feature>
<comment type="caution">
    <text evidence="2">The sequence shown here is derived from an EMBL/GenBank/DDBJ whole genome shotgun (WGS) entry which is preliminary data.</text>
</comment>
<dbReference type="RefSeq" id="WP_187245297.1">
    <property type="nucleotide sequence ID" value="NZ_BAAAOK010000026.1"/>
</dbReference>
<dbReference type="Gene3D" id="2.70.98.10">
    <property type="match status" value="1"/>
</dbReference>
<dbReference type="Proteomes" id="UP000805614">
    <property type="component" value="Unassembled WGS sequence"/>
</dbReference>
<dbReference type="InterPro" id="IPR014718">
    <property type="entry name" value="GH-type_carb-bd"/>
</dbReference>
<organism evidence="2 3">
    <name type="scientific">Actinomadura alba</name>
    <dbReference type="NCBI Taxonomy" id="406431"/>
    <lineage>
        <taxon>Bacteria</taxon>
        <taxon>Bacillati</taxon>
        <taxon>Actinomycetota</taxon>
        <taxon>Actinomycetes</taxon>
        <taxon>Streptosporangiales</taxon>
        <taxon>Thermomonosporaceae</taxon>
        <taxon>Actinomadura</taxon>
    </lineage>
</organism>
<evidence type="ECO:0000313" key="2">
    <source>
        <dbReference type="EMBL" id="MBC6468132.1"/>
    </source>
</evidence>
<evidence type="ECO:0000313" key="3">
    <source>
        <dbReference type="Proteomes" id="UP000805614"/>
    </source>
</evidence>
<reference evidence="2 3" key="1">
    <citation type="submission" date="2020-06" db="EMBL/GenBank/DDBJ databases">
        <title>Actinomadura xiongansis sp. nov., isolated from soil of Baiyangdian.</title>
        <authorList>
            <person name="Zhang X."/>
        </authorList>
    </citation>
    <scope>NUCLEOTIDE SEQUENCE [LARGE SCALE GENOMIC DNA]</scope>
    <source>
        <strain evidence="2 3">HBUM206468</strain>
    </source>
</reference>
<feature type="compositionally biased region" description="Gly residues" evidence="1">
    <location>
        <begin position="1"/>
        <end position="10"/>
    </location>
</feature>
<keyword evidence="3" id="KW-1185">Reference proteome</keyword>
<gene>
    <name evidence="2" type="ORF">HKK74_21930</name>
</gene>